<keyword evidence="1" id="KW-0812">Transmembrane</keyword>
<evidence type="ECO:0000313" key="3">
    <source>
        <dbReference type="Proteomes" id="UP000037267"/>
    </source>
</evidence>
<protein>
    <submittedName>
        <fullName evidence="2">Stage II sporulation protein M</fullName>
    </submittedName>
</protein>
<name>A0A0L0W7H6_GOTPU</name>
<dbReference type="Proteomes" id="UP000037267">
    <property type="component" value="Unassembled WGS sequence"/>
</dbReference>
<dbReference type="STRING" id="1503.CLPU_17c00460"/>
<dbReference type="InterPro" id="IPR014196">
    <property type="entry name" value="SpoIIM"/>
</dbReference>
<evidence type="ECO:0000313" key="2">
    <source>
        <dbReference type="EMBL" id="KNF07421.1"/>
    </source>
</evidence>
<dbReference type="RefSeq" id="WP_050356260.1">
    <property type="nucleotide sequence ID" value="NZ_LGSS01000017.1"/>
</dbReference>
<dbReference type="EMBL" id="LGSS01000017">
    <property type="protein sequence ID" value="KNF07421.1"/>
    <property type="molecule type" value="Genomic_DNA"/>
</dbReference>
<comment type="caution">
    <text evidence="2">The sequence shown here is derived from an EMBL/GenBank/DDBJ whole genome shotgun (WGS) entry which is preliminary data.</text>
</comment>
<feature type="transmembrane region" description="Helical" evidence="1">
    <location>
        <begin position="76"/>
        <end position="101"/>
    </location>
</feature>
<accession>A0A0L0W7H6</accession>
<feature type="transmembrane region" description="Helical" evidence="1">
    <location>
        <begin position="15"/>
        <end position="36"/>
    </location>
</feature>
<feature type="transmembrane region" description="Helical" evidence="1">
    <location>
        <begin position="108"/>
        <end position="130"/>
    </location>
</feature>
<sequence length="204" mass="23005">MKITENLKKHIRDNIILYFILVLSLMIGIASGAITINMLNPTQKKELIDFLNSFFRVLNTNIDNSVLLKHSLENNIYIFLIVLILGISIIGGPLILGVVLLRGFIIGFTVGFLVKEVGMKGVLFSTLVIVPQNIFIIPWILIASAISLCFSLRIIKNKFNKSIKINLLNEMLRYSFIMTILSVLLVIGSFVESYITPMFMKLLN</sequence>
<dbReference type="InterPro" id="IPR002798">
    <property type="entry name" value="SpoIIM-like"/>
</dbReference>
<keyword evidence="3" id="KW-1185">Reference proteome</keyword>
<feature type="transmembrane region" description="Helical" evidence="1">
    <location>
        <begin position="136"/>
        <end position="155"/>
    </location>
</feature>
<dbReference type="Pfam" id="PF01944">
    <property type="entry name" value="SpoIIM"/>
    <property type="match status" value="1"/>
</dbReference>
<proteinExistence type="predicted"/>
<dbReference type="AlphaFoldDB" id="A0A0L0W7H6"/>
<organism evidence="2 3">
    <name type="scientific">Gottschalkia purinilytica</name>
    <name type="common">Clostridium purinilyticum</name>
    <dbReference type="NCBI Taxonomy" id="1503"/>
    <lineage>
        <taxon>Bacteria</taxon>
        <taxon>Bacillati</taxon>
        <taxon>Bacillota</taxon>
        <taxon>Tissierellia</taxon>
        <taxon>Tissierellales</taxon>
        <taxon>Gottschalkiaceae</taxon>
        <taxon>Gottschalkia</taxon>
    </lineage>
</organism>
<evidence type="ECO:0000256" key="1">
    <source>
        <dbReference type="SAM" id="Phobius"/>
    </source>
</evidence>
<dbReference type="NCBIfam" id="TIGR02831">
    <property type="entry name" value="spo_II_M"/>
    <property type="match status" value="1"/>
</dbReference>
<feature type="transmembrane region" description="Helical" evidence="1">
    <location>
        <begin position="176"/>
        <end position="195"/>
    </location>
</feature>
<reference evidence="3" key="1">
    <citation type="submission" date="2015-07" db="EMBL/GenBank/DDBJ databases">
        <title>Draft genome sequence of the purine-degrading Gottschalkia purinilyticum DSM 1384 (formerly Clostridium purinilyticum).</title>
        <authorList>
            <person name="Poehlein A."/>
            <person name="Schiel-Bengelsdorf B."/>
            <person name="Bengelsdorf F.R."/>
            <person name="Daniel R."/>
            <person name="Duerre P."/>
        </authorList>
    </citation>
    <scope>NUCLEOTIDE SEQUENCE [LARGE SCALE GENOMIC DNA]</scope>
    <source>
        <strain evidence="3">DSM 1384</strain>
    </source>
</reference>
<dbReference type="PIRSF" id="PIRSF038973">
    <property type="entry name" value="SpoIIM"/>
    <property type="match status" value="1"/>
</dbReference>
<keyword evidence="1" id="KW-1133">Transmembrane helix</keyword>
<dbReference type="OrthoDB" id="1707382at2"/>
<keyword evidence="1" id="KW-0472">Membrane</keyword>
<gene>
    <name evidence="2" type="primary">spoIIM</name>
    <name evidence="2" type="ORF">CLPU_17c00460</name>
</gene>